<dbReference type="PANTHER" id="PTHR46082:SF11">
    <property type="entry name" value="AAA+ ATPASE DOMAIN-CONTAINING PROTEIN-RELATED"/>
    <property type="match status" value="1"/>
</dbReference>
<dbReference type="Pfam" id="PF00023">
    <property type="entry name" value="Ank"/>
    <property type="match status" value="1"/>
</dbReference>
<sequence length="1137" mass="125383">MLNPNEYTVGWICAVMTEYVAAQSVLDEEHEGPENVAPNDNNTYTLGKMGKHNIAIAALPDGEYGTDTASAVARDMLHSFPNVRVGLMVGIGGGAPSPRHDIRLGDIVVSAPGRDHGGVFQYDFGKTIQTQSFQQGRFLNQPPMVLRTAVTGIKSEYERKGNQLEMKINVRLAQNPVMREKYARPDPKTDRLYHSHILHVVSDRDYCMHSCSDTPESLVSRIARTTEQGPMVHYGLIASANQLMKDACVRDKLSAEKDALCFEMEAAGLMNHFPCLVIRGICDYSDTHKNKIWQGYAAMGAAVYASDLLKKIPPARLEHERRLADIVVSVQKDVQENNLATQSILSIQQQDQIKRWLAPPDPSLNYHKALAQRHKGTGLWFLQSTEFTHWKAQHHSLLWLQGIPGCGKTVLSATMVEHLTDTLHLQPVLYFYFDFNDTRKQAFDNMLRSLIIQLFCMREASQKYLKTTFASCNEGLQQPSNGLLQKTFLSMIDHIEDVWIILDAVDECCTRSASAEDGLLGWIGDIHRTQKNIHLLFTGRANQDIVCEVQELEGSINIVELQSSFICADIREYVHARIRLSKGFKRWRSKPHVQDEIERGLMERVNGMFRWAACQLDSLQKHLDVRSLRAALECLPEGLEETYSQIIQSIPERYKARATLILQLLAFSERPLRLSEAVDAIEVDPESEPYFDPEYRMPDPNEVSQYCSSLVIVVSVSEKDIVKADDKELHLAHYSVKEYLVSGRVGVQFDKHFQQTEGRAAIAEICLAYLLQLREDLTRREIIERFPFAAYTNFLRLYNPDRLVDEWGPDIYNGEIKAAAGLYYASLGGLETEVKAILELGCDPNAQGGVYNNALQVASLAGHDAVVQMLLDWEAAAQGGHARTILILLNHGADVNAQGGKYGSALQAAAHGGHEITVRALLDRGASINARGGVYGTALQAACQAGHERSCECVVIALINHGVDVNSGNGTNGDALQSASRAGQDSVVDLLLRRGSNVNAQGGRYGNALQAACAGMHEHIVQRLLKKGALVNAKGGKYGTALQVASRTGDIDIVQMLLDNRAEVNTECGQYGNPLQAACRGGHMSIVKMLLVCGANVNAQGGSYANALRAASSGGYSDIVQMLLHSGAVEDVPNGSI</sequence>
<dbReference type="InterPro" id="IPR056884">
    <property type="entry name" value="NPHP3-like_N"/>
</dbReference>
<reference evidence="4 5" key="1">
    <citation type="submission" date="2017-12" db="EMBL/GenBank/DDBJ databases">
        <authorList>
            <consortium name="DOE Joint Genome Institute"/>
            <person name="Haridas S."/>
            <person name="Kjaerbolling I."/>
            <person name="Vesth T.C."/>
            <person name="Frisvad J.C."/>
            <person name="Nybo J.L."/>
            <person name="Theobald S."/>
            <person name="Kuo A."/>
            <person name="Bowyer P."/>
            <person name="Matsuda Y."/>
            <person name="Mondo S."/>
            <person name="Lyhne E.K."/>
            <person name="Kogle M.E."/>
            <person name="Clum A."/>
            <person name="Lipzen A."/>
            <person name="Salamov A."/>
            <person name="Ngan C.Y."/>
            <person name="Daum C."/>
            <person name="Chiniquy J."/>
            <person name="Barry K."/>
            <person name="LaButti K."/>
            <person name="Simmons B.A."/>
            <person name="Magnuson J.K."/>
            <person name="Mortensen U.H."/>
            <person name="Larsen T.O."/>
            <person name="Grigoriev I.V."/>
            <person name="Baker S.E."/>
            <person name="Andersen M.R."/>
            <person name="Nordberg H.P."/>
            <person name="Cantor M.N."/>
            <person name="Hua S.X."/>
        </authorList>
    </citation>
    <scope>NUCLEOTIDE SEQUENCE [LARGE SCALE GENOMIC DNA]</scope>
    <source>
        <strain evidence="4 5">CBS 102.13</strain>
    </source>
</reference>
<dbReference type="SUPFAM" id="SSF52540">
    <property type="entry name" value="P-loop containing nucleoside triphosphate hydrolases"/>
    <property type="match status" value="1"/>
</dbReference>
<dbReference type="InterPro" id="IPR035994">
    <property type="entry name" value="Nucleoside_phosphorylase_sf"/>
</dbReference>
<feature type="repeat" description="ANK" evidence="2">
    <location>
        <begin position="1037"/>
        <end position="1069"/>
    </location>
</feature>
<keyword evidence="2" id="KW-0040">ANK repeat</keyword>
<dbReference type="SUPFAM" id="SSF48403">
    <property type="entry name" value="Ankyrin repeat"/>
    <property type="match status" value="1"/>
</dbReference>
<accession>A0A2I2FH23</accession>
<dbReference type="InterPro" id="IPR002110">
    <property type="entry name" value="Ankyrin_rpt"/>
</dbReference>
<dbReference type="PROSITE" id="PS50088">
    <property type="entry name" value="ANK_REPEAT"/>
    <property type="match status" value="4"/>
</dbReference>
<feature type="domain" description="Nephrocystin 3-like N-terminal" evidence="3">
    <location>
        <begin position="376"/>
        <end position="540"/>
    </location>
</feature>
<dbReference type="STRING" id="41067.A0A2I2FH23"/>
<dbReference type="Proteomes" id="UP000234585">
    <property type="component" value="Unassembled WGS sequence"/>
</dbReference>
<evidence type="ECO:0000313" key="4">
    <source>
        <dbReference type="EMBL" id="PLB39931.1"/>
    </source>
</evidence>
<dbReference type="PROSITE" id="PS50297">
    <property type="entry name" value="ANK_REP_REGION"/>
    <property type="match status" value="2"/>
</dbReference>
<feature type="repeat" description="ANK" evidence="2">
    <location>
        <begin position="901"/>
        <end position="933"/>
    </location>
</feature>
<keyword evidence="5" id="KW-1185">Reference proteome</keyword>
<proteinExistence type="predicted"/>
<evidence type="ECO:0000313" key="5">
    <source>
        <dbReference type="Proteomes" id="UP000234585"/>
    </source>
</evidence>
<dbReference type="Pfam" id="PF24883">
    <property type="entry name" value="NPHP3_N"/>
    <property type="match status" value="1"/>
</dbReference>
<name>A0A2I2FH23_ASPCN</name>
<dbReference type="GeneID" id="36522050"/>
<dbReference type="GO" id="GO:0009116">
    <property type="term" value="P:nucleoside metabolic process"/>
    <property type="evidence" value="ECO:0007669"/>
    <property type="project" value="InterPro"/>
</dbReference>
<gene>
    <name evidence="4" type="ORF">BDW47DRAFT_116140</name>
</gene>
<dbReference type="PANTHER" id="PTHR46082">
    <property type="entry name" value="ATP/GTP-BINDING PROTEIN-RELATED"/>
    <property type="match status" value="1"/>
</dbReference>
<dbReference type="Gene3D" id="3.40.50.1580">
    <property type="entry name" value="Nucleoside phosphorylase domain"/>
    <property type="match status" value="1"/>
</dbReference>
<dbReference type="EMBL" id="KZ559126">
    <property type="protein sequence ID" value="PLB39931.1"/>
    <property type="molecule type" value="Genomic_DNA"/>
</dbReference>
<keyword evidence="1" id="KW-0677">Repeat</keyword>
<evidence type="ECO:0000256" key="1">
    <source>
        <dbReference type="ARBA" id="ARBA00022737"/>
    </source>
</evidence>
<dbReference type="Pfam" id="PF12796">
    <property type="entry name" value="Ank_2"/>
    <property type="match status" value="3"/>
</dbReference>
<organism evidence="4 5">
    <name type="scientific">Aspergillus candidus</name>
    <dbReference type="NCBI Taxonomy" id="41067"/>
    <lineage>
        <taxon>Eukaryota</taxon>
        <taxon>Fungi</taxon>
        <taxon>Dikarya</taxon>
        <taxon>Ascomycota</taxon>
        <taxon>Pezizomycotina</taxon>
        <taxon>Eurotiomycetes</taxon>
        <taxon>Eurotiomycetidae</taxon>
        <taxon>Eurotiales</taxon>
        <taxon>Aspergillaceae</taxon>
        <taxon>Aspergillus</taxon>
        <taxon>Aspergillus subgen. Circumdati</taxon>
    </lineage>
</organism>
<feature type="repeat" description="ANK" evidence="2">
    <location>
        <begin position="1070"/>
        <end position="1102"/>
    </location>
</feature>
<dbReference type="AlphaFoldDB" id="A0A2I2FH23"/>
<evidence type="ECO:0000256" key="2">
    <source>
        <dbReference type="PROSITE-ProRule" id="PRU00023"/>
    </source>
</evidence>
<feature type="repeat" description="ANK" evidence="2">
    <location>
        <begin position="971"/>
        <end position="1003"/>
    </location>
</feature>
<dbReference type="InterPro" id="IPR027417">
    <property type="entry name" value="P-loop_NTPase"/>
</dbReference>
<dbReference type="InterPro" id="IPR053137">
    <property type="entry name" value="NLR-like"/>
</dbReference>
<dbReference type="GO" id="GO:0003824">
    <property type="term" value="F:catalytic activity"/>
    <property type="evidence" value="ECO:0007669"/>
    <property type="project" value="InterPro"/>
</dbReference>
<dbReference type="SMART" id="SM00248">
    <property type="entry name" value="ANK"/>
    <property type="match status" value="9"/>
</dbReference>
<dbReference type="Gene3D" id="3.40.50.300">
    <property type="entry name" value="P-loop containing nucleotide triphosphate hydrolases"/>
    <property type="match status" value="1"/>
</dbReference>
<dbReference type="Gene3D" id="1.25.40.20">
    <property type="entry name" value="Ankyrin repeat-containing domain"/>
    <property type="match status" value="3"/>
</dbReference>
<dbReference type="RefSeq" id="XP_024673943.1">
    <property type="nucleotide sequence ID" value="XM_024814890.1"/>
</dbReference>
<protein>
    <recommendedName>
        <fullName evidence="3">Nephrocystin 3-like N-terminal domain-containing protein</fullName>
    </recommendedName>
</protein>
<dbReference type="SUPFAM" id="SSF53167">
    <property type="entry name" value="Purine and uridine phosphorylases"/>
    <property type="match status" value="1"/>
</dbReference>
<dbReference type="OrthoDB" id="1577640at2759"/>
<dbReference type="InterPro" id="IPR036770">
    <property type="entry name" value="Ankyrin_rpt-contain_sf"/>
</dbReference>
<evidence type="ECO:0000259" key="3">
    <source>
        <dbReference type="Pfam" id="PF24883"/>
    </source>
</evidence>